<protein>
    <recommendedName>
        <fullName evidence="1">HTH luxR-type domain-containing protein</fullName>
    </recommendedName>
</protein>
<organism evidence="2 3">
    <name type="scientific">Ruegeria pomeroyi</name>
    <dbReference type="NCBI Taxonomy" id="89184"/>
    <lineage>
        <taxon>Bacteria</taxon>
        <taxon>Pseudomonadati</taxon>
        <taxon>Pseudomonadota</taxon>
        <taxon>Alphaproteobacteria</taxon>
        <taxon>Rhodobacterales</taxon>
        <taxon>Roseobacteraceae</taxon>
        <taxon>Ruegeria</taxon>
    </lineage>
</organism>
<accession>A0A9Q3ZNS9</accession>
<feature type="domain" description="HTH luxR-type" evidence="1">
    <location>
        <begin position="216"/>
        <end position="273"/>
    </location>
</feature>
<dbReference type="InterPro" id="IPR000073">
    <property type="entry name" value="AB_hydrolase_1"/>
</dbReference>
<name>A0A9Q3ZNS9_9RHOB</name>
<dbReference type="Gene3D" id="3.40.50.1820">
    <property type="entry name" value="alpha/beta hydrolase"/>
    <property type="match status" value="1"/>
</dbReference>
<dbReference type="Pfam" id="PF00561">
    <property type="entry name" value="Abhydrolase_1"/>
    <property type="match status" value="1"/>
</dbReference>
<reference evidence="2" key="1">
    <citation type="journal article" date="2021" name="Environ. Microbiol.">
        <title>Cryptic niche differentiation of novel sediment ecotypes of Rugeria pomeroyi correlates with nitrate respiration.</title>
        <authorList>
            <person name="Lin X."/>
            <person name="McNichol J."/>
            <person name="Chu X."/>
            <person name="Qian Y."/>
            <person name="Luo H."/>
        </authorList>
    </citation>
    <scope>NUCLEOTIDE SEQUENCE</scope>
    <source>
        <strain evidence="2">SZCCDBB064</strain>
    </source>
</reference>
<comment type="caution">
    <text evidence="2">The sequence shown here is derived from an EMBL/GenBank/DDBJ whole genome shotgun (WGS) entry which is preliminary data.</text>
</comment>
<dbReference type="Gene3D" id="1.10.10.10">
    <property type="entry name" value="Winged helix-like DNA-binding domain superfamily/Winged helix DNA-binding domain"/>
    <property type="match status" value="1"/>
</dbReference>
<dbReference type="EMBL" id="JAGQAF010000005">
    <property type="protein sequence ID" value="MCE8537974.1"/>
    <property type="molecule type" value="Genomic_DNA"/>
</dbReference>
<dbReference type="GO" id="GO:0003677">
    <property type="term" value="F:DNA binding"/>
    <property type="evidence" value="ECO:0007669"/>
    <property type="project" value="InterPro"/>
</dbReference>
<dbReference type="InterPro" id="IPR000792">
    <property type="entry name" value="Tscrpt_reg_LuxR_C"/>
</dbReference>
<proteinExistence type="predicted"/>
<dbReference type="SMART" id="SM00421">
    <property type="entry name" value="HTH_LUXR"/>
    <property type="match status" value="1"/>
</dbReference>
<dbReference type="InterPro" id="IPR036388">
    <property type="entry name" value="WH-like_DNA-bd_sf"/>
</dbReference>
<gene>
    <name evidence="2" type="ORF">KBY27_10945</name>
</gene>
<dbReference type="InterPro" id="IPR016032">
    <property type="entry name" value="Sig_transdc_resp-reg_C-effctor"/>
</dbReference>
<dbReference type="AlphaFoldDB" id="A0A9Q3ZNS9"/>
<dbReference type="Proteomes" id="UP000813672">
    <property type="component" value="Unassembled WGS sequence"/>
</dbReference>
<dbReference type="GO" id="GO:0006355">
    <property type="term" value="P:regulation of DNA-templated transcription"/>
    <property type="evidence" value="ECO:0007669"/>
    <property type="project" value="InterPro"/>
</dbReference>
<evidence type="ECO:0000259" key="1">
    <source>
        <dbReference type="SMART" id="SM00421"/>
    </source>
</evidence>
<dbReference type="InterPro" id="IPR029058">
    <property type="entry name" value="AB_hydrolase_fold"/>
</dbReference>
<evidence type="ECO:0000313" key="2">
    <source>
        <dbReference type="EMBL" id="MCE8537974.1"/>
    </source>
</evidence>
<evidence type="ECO:0000313" key="3">
    <source>
        <dbReference type="Proteomes" id="UP000813672"/>
    </source>
</evidence>
<dbReference type="RefSeq" id="WP_234219792.1">
    <property type="nucleotide sequence ID" value="NZ_JAGQAF010000005.1"/>
</dbReference>
<sequence length="589" mass="64115">MDASPLETGKSEVGPDGTCPVPIRDLLIAAIYEAAINPNAYGSFVSALADYLEHSAVNAWKIRNLSEIDIDVIEADRGLALHFTNLKARLANQPNRIIPGSLRERISDRRGLAMLIDSKGRIVSTSHATCAALGVAQPNVDVLAGRLHADDAIQLRKAVTDHVVHGRYVGIRILRGDAFHIIARTLRCESDGENFLCLEALVVDWSEELENVLQTSFGLTSAELRVLQPLAFGESISAIALKFDRSEGTIRNQIKSILAKTEAGRIANLNRIVALVGETVAGAPALHSVPSDKVPELDILTLPDGRMLEVRKQGPKGGAPILFIHGMLFGSELPKIPMDHIEKLGIRLLAPARPHFGMSDPSPGVPENEPDRLVEDLVFVLDHFGIEKTVCLTNIVGSIYGYALAAAVPNRFSGLVHAASSIPVLKTKQFAAMPQTQRLIAFLMRFAPDLLPPLLQSGIAQIRAAGEQSFLATLYEEGTCDHAVAQRPELRDLLKRSVHFATDQGYLGAFTDTLHVVRDWSGYVQQVSAAGIPSIHVHGLEDPQYPIRDVIEFTKRFDNVHTRSVPEAGQLLLFEKPALVFEAVSTLLV</sequence>
<dbReference type="SUPFAM" id="SSF53474">
    <property type="entry name" value="alpha/beta-Hydrolases"/>
    <property type="match status" value="1"/>
</dbReference>
<dbReference type="SUPFAM" id="SSF46894">
    <property type="entry name" value="C-terminal effector domain of the bipartite response regulators"/>
    <property type="match status" value="1"/>
</dbReference>